<dbReference type="EMBL" id="AP012051">
    <property type="protein sequence ID" value="BAL81115.1"/>
    <property type="molecule type" value="Genomic_DNA"/>
</dbReference>
<dbReference type="Gene3D" id="1.20.970.10">
    <property type="entry name" value="Transferase, Pyrimidine Nucleoside Phosphorylase, Chain C"/>
    <property type="match status" value="1"/>
</dbReference>
<dbReference type="PIRSF" id="PIRSF000478">
    <property type="entry name" value="TP_PyNP"/>
    <property type="match status" value="1"/>
</dbReference>
<dbReference type="InterPro" id="IPR036320">
    <property type="entry name" value="Glycosyl_Trfase_fam3_N_dom_sf"/>
</dbReference>
<evidence type="ECO:0000256" key="2">
    <source>
        <dbReference type="ARBA" id="ARBA00011738"/>
    </source>
</evidence>
<dbReference type="NCBIfam" id="NF004490">
    <property type="entry name" value="PRK05820.1"/>
    <property type="match status" value="1"/>
</dbReference>
<dbReference type="GO" id="GO:0005829">
    <property type="term" value="C:cytosol"/>
    <property type="evidence" value="ECO:0007669"/>
    <property type="project" value="TreeGrafter"/>
</dbReference>
<dbReference type="EC" id="2.4.2.4" evidence="3"/>
<dbReference type="PROSITE" id="PS00647">
    <property type="entry name" value="THYMID_PHOSPHORYLASE"/>
    <property type="match status" value="1"/>
</dbReference>
<dbReference type="Pfam" id="PF00591">
    <property type="entry name" value="Glycos_transf_3"/>
    <property type="match status" value="1"/>
</dbReference>
<dbReference type="InterPro" id="IPR017459">
    <property type="entry name" value="Glycosyl_Trfase_fam3_N_dom"/>
</dbReference>
<dbReference type="PANTHER" id="PTHR10515:SF0">
    <property type="entry name" value="THYMIDINE PHOSPHORYLASE"/>
    <property type="match status" value="1"/>
</dbReference>
<protein>
    <recommendedName>
        <fullName evidence="3">thymidine phosphorylase</fullName>
        <ecNumber evidence="3">2.4.2.4</ecNumber>
    </recommendedName>
</protein>
<dbReference type="RefSeq" id="WP_014453517.1">
    <property type="nucleotide sequence ID" value="NC_017096.1"/>
</dbReference>
<dbReference type="Pfam" id="PF07831">
    <property type="entry name" value="PYNP_C"/>
    <property type="match status" value="1"/>
</dbReference>
<dbReference type="InterPro" id="IPR000312">
    <property type="entry name" value="Glycosyl_Trfase_fam3"/>
</dbReference>
<dbReference type="InterPro" id="IPR035902">
    <property type="entry name" value="Nuc_phospho_transferase"/>
</dbReference>
<dbReference type="KEGG" id="cex:CSE_09890"/>
<evidence type="ECO:0000259" key="7">
    <source>
        <dbReference type="SMART" id="SM00941"/>
    </source>
</evidence>
<dbReference type="SUPFAM" id="SSF54680">
    <property type="entry name" value="Pyrimidine nucleoside phosphorylase C-terminal domain"/>
    <property type="match status" value="1"/>
</dbReference>
<dbReference type="AlphaFoldDB" id="A0A7U6GEX1"/>
<dbReference type="NCBIfam" id="NF004747">
    <property type="entry name" value="PRK06078.1"/>
    <property type="match status" value="1"/>
</dbReference>
<dbReference type="InterPro" id="IPR017872">
    <property type="entry name" value="Pyrmidine_PPase_CS"/>
</dbReference>
<sequence>MSIVEIIEKKKYGKHLEDNEIKEIVMGYVEGIVPDYQVAAFLMAVWFRGMDDKELSTLTDIMIHSGKTIDLSKIHGIKVDKHSSGGVADTVTIPLVPIVASLGVPVAKMSGRGLGHTGGTIDKLESIPGFRVEVPTEEFINIVNRVGGAIISQSEELVPADKKIYALRDVTGTVDSIPLIASSIMSKKIASGTDAIVLDVKVGNGAFMEDLGDALKLAEAMVRIGNSLGRKTVAYITDMNEPLGDAIGNSIEVEEGINILKGKGSKRLFEVIETLGSEMLVLGGRASDRELGKSLIREAIASGKALQKLAEIIEAQGGNKQVINDFNLLPQAKFKKDIISEKTGYISRIDTKGIGRLAQFLGAGREKKDDVIDLSCGIIFPKKLGDYIEKGQQIGTVLSNNEAKLEEALNRFNSLIEVSDTPIEPPPLIYYRVSAEGVDKLF</sequence>
<name>A0A7U6GEX1_CALEA</name>
<dbReference type="InterPro" id="IPR018090">
    <property type="entry name" value="Pyrmidine_PPas_bac/euk"/>
</dbReference>
<accession>A0A7U6GEX1</accession>
<dbReference type="InterPro" id="IPR036566">
    <property type="entry name" value="PYNP-like_C_sf"/>
</dbReference>
<feature type="domain" description="Pyrimidine nucleoside phosphorylase C-terminal" evidence="7">
    <location>
        <begin position="345"/>
        <end position="419"/>
    </location>
</feature>
<dbReference type="GO" id="GO:0004645">
    <property type="term" value="F:1,4-alpha-oligoglucan phosphorylase activity"/>
    <property type="evidence" value="ECO:0007669"/>
    <property type="project" value="InterPro"/>
</dbReference>
<keyword evidence="4 8" id="KW-0328">Glycosyltransferase</keyword>
<dbReference type="GO" id="GO:0006206">
    <property type="term" value="P:pyrimidine nucleobase metabolic process"/>
    <property type="evidence" value="ECO:0007669"/>
    <property type="project" value="InterPro"/>
</dbReference>
<gene>
    <name evidence="8" type="primary">pdp</name>
    <name evidence="8" type="ordered locus">CSE_09890</name>
</gene>
<evidence type="ECO:0000256" key="4">
    <source>
        <dbReference type="ARBA" id="ARBA00022676"/>
    </source>
</evidence>
<dbReference type="InterPro" id="IPR000053">
    <property type="entry name" value="Thymidine/pyrmidine_PPase"/>
</dbReference>
<evidence type="ECO:0000313" key="9">
    <source>
        <dbReference type="Proteomes" id="UP000004793"/>
    </source>
</evidence>
<dbReference type="SUPFAM" id="SSF47648">
    <property type="entry name" value="Nucleoside phosphorylase/phosphoribosyltransferase N-terminal domain"/>
    <property type="match status" value="1"/>
</dbReference>
<evidence type="ECO:0000256" key="5">
    <source>
        <dbReference type="ARBA" id="ARBA00022679"/>
    </source>
</evidence>
<dbReference type="GO" id="GO:0006213">
    <property type="term" value="P:pyrimidine nucleoside metabolic process"/>
    <property type="evidence" value="ECO:0007669"/>
    <property type="project" value="InterPro"/>
</dbReference>
<dbReference type="PANTHER" id="PTHR10515">
    <property type="entry name" value="THYMIDINE PHOSPHORYLASE"/>
    <property type="match status" value="1"/>
</dbReference>
<dbReference type="Proteomes" id="UP000004793">
    <property type="component" value="Chromosome"/>
</dbReference>
<proteinExistence type="inferred from homology"/>
<evidence type="ECO:0000256" key="1">
    <source>
        <dbReference type="ARBA" id="ARBA00006915"/>
    </source>
</evidence>
<evidence type="ECO:0000313" key="8">
    <source>
        <dbReference type="EMBL" id="BAL81115.1"/>
    </source>
</evidence>
<comment type="similarity">
    <text evidence="1">Belongs to the thymidine/pyrimidine-nucleoside phosphorylase family.</text>
</comment>
<dbReference type="OrthoDB" id="9763887at2"/>
<reference evidence="8 9" key="1">
    <citation type="submission" date="2011-01" db="EMBL/GenBank/DDBJ databases">
        <title>Whole genome sequence of Caldisericum exile AZM16c01.</title>
        <authorList>
            <person name="Narita-Yamada S."/>
            <person name="Kawakoshi A."/>
            <person name="Nakamura S."/>
            <person name="Sasagawa M."/>
            <person name="Fukada J."/>
            <person name="Sekine M."/>
            <person name="Kato Y."/>
            <person name="Fukai R."/>
            <person name="Sasaki K."/>
            <person name="Hanamaki A."/>
            <person name="Narita H."/>
            <person name="Konno Y."/>
            <person name="Mori K."/>
            <person name="Yamazaki S."/>
            <person name="Suzuki K."/>
            <person name="Fujita N."/>
        </authorList>
    </citation>
    <scope>NUCLEOTIDE SEQUENCE [LARGE SCALE GENOMIC DNA]</scope>
    <source>
        <strain evidence="9">DSM 21853 / NBRC 104410 / AZM16c01</strain>
    </source>
</reference>
<evidence type="ECO:0000256" key="3">
    <source>
        <dbReference type="ARBA" id="ARBA00011892"/>
    </source>
</evidence>
<dbReference type="Gene3D" id="3.90.1170.30">
    <property type="entry name" value="Pyrimidine nucleoside phosphorylase-like, C-terminal domain"/>
    <property type="match status" value="1"/>
</dbReference>
<dbReference type="InterPro" id="IPR013102">
    <property type="entry name" value="PYNP_C"/>
</dbReference>
<dbReference type="Pfam" id="PF02885">
    <property type="entry name" value="Glycos_trans_3N"/>
    <property type="match status" value="1"/>
</dbReference>
<dbReference type="SUPFAM" id="SSF52418">
    <property type="entry name" value="Nucleoside phosphorylase/phosphoribosyltransferase catalytic domain"/>
    <property type="match status" value="1"/>
</dbReference>
<dbReference type="FunFam" id="3.40.1030.10:FF:000003">
    <property type="entry name" value="Pyrimidine-nucleoside phosphorylase"/>
    <property type="match status" value="1"/>
</dbReference>
<keyword evidence="9" id="KW-1185">Reference proteome</keyword>
<comment type="subunit">
    <text evidence="2">Homodimer.</text>
</comment>
<dbReference type="GO" id="GO:0009032">
    <property type="term" value="F:thymidine phosphorylase activity"/>
    <property type="evidence" value="ECO:0007669"/>
    <property type="project" value="UniProtKB-EC"/>
</dbReference>
<dbReference type="SMART" id="SM00941">
    <property type="entry name" value="PYNP_C"/>
    <property type="match status" value="1"/>
</dbReference>
<organism evidence="8 9">
    <name type="scientific">Caldisericum exile (strain DSM 21853 / NBRC 104410 / AZM16c01)</name>
    <dbReference type="NCBI Taxonomy" id="511051"/>
    <lineage>
        <taxon>Bacteria</taxon>
        <taxon>Pseudomonadati</taxon>
        <taxon>Caldisericota/Cryosericota group</taxon>
        <taxon>Caldisericota</taxon>
        <taxon>Caldisericia</taxon>
        <taxon>Caldisericales</taxon>
        <taxon>Caldisericaceae</taxon>
        <taxon>Caldisericum</taxon>
    </lineage>
</organism>
<comment type="catalytic activity">
    <reaction evidence="6">
        <text>thymidine + phosphate = 2-deoxy-alpha-D-ribose 1-phosphate + thymine</text>
        <dbReference type="Rhea" id="RHEA:16037"/>
        <dbReference type="ChEBI" id="CHEBI:17748"/>
        <dbReference type="ChEBI" id="CHEBI:17821"/>
        <dbReference type="ChEBI" id="CHEBI:43474"/>
        <dbReference type="ChEBI" id="CHEBI:57259"/>
        <dbReference type="EC" id="2.4.2.4"/>
    </reaction>
</comment>
<dbReference type="Gene3D" id="3.40.1030.10">
    <property type="entry name" value="Nucleoside phosphorylase/phosphoribosyltransferase catalytic domain"/>
    <property type="match status" value="1"/>
</dbReference>
<keyword evidence="5 8" id="KW-0808">Transferase</keyword>
<evidence type="ECO:0000256" key="6">
    <source>
        <dbReference type="ARBA" id="ARBA00048550"/>
    </source>
</evidence>
<dbReference type="NCBIfam" id="TIGR02644">
    <property type="entry name" value="Y_phosphoryl"/>
    <property type="match status" value="1"/>
</dbReference>